<reference evidence="7" key="1">
    <citation type="submission" date="2018-06" db="EMBL/GenBank/DDBJ databases">
        <authorList>
            <person name="Zhirakovskaya E."/>
        </authorList>
    </citation>
    <scope>NUCLEOTIDE SEQUENCE</scope>
</reference>
<organism evidence="7">
    <name type="scientific">hydrothermal vent metagenome</name>
    <dbReference type="NCBI Taxonomy" id="652676"/>
    <lineage>
        <taxon>unclassified sequences</taxon>
        <taxon>metagenomes</taxon>
        <taxon>ecological metagenomes</taxon>
    </lineage>
</organism>
<keyword evidence="2" id="KW-1003">Cell membrane</keyword>
<name>A0A3B0UN86_9ZZZZ</name>
<protein>
    <recommendedName>
        <fullName evidence="8">Threonine efflux protein</fullName>
    </recommendedName>
</protein>
<dbReference type="EMBL" id="UOEQ01000322">
    <property type="protein sequence ID" value="VAW21076.1"/>
    <property type="molecule type" value="Genomic_DNA"/>
</dbReference>
<dbReference type="InterPro" id="IPR001123">
    <property type="entry name" value="LeuE-type"/>
</dbReference>
<evidence type="ECO:0000256" key="3">
    <source>
        <dbReference type="ARBA" id="ARBA00022692"/>
    </source>
</evidence>
<evidence type="ECO:0000256" key="5">
    <source>
        <dbReference type="ARBA" id="ARBA00023136"/>
    </source>
</evidence>
<keyword evidence="4 6" id="KW-1133">Transmembrane helix</keyword>
<dbReference type="GO" id="GO:0005886">
    <property type="term" value="C:plasma membrane"/>
    <property type="evidence" value="ECO:0007669"/>
    <property type="project" value="UniProtKB-SubCell"/>
</dbReference>
<feature type="transmembrane region" description="Helical" evidence="6">
    <location>
        <begin position="44"/>
        <end position="68"/>
    </location>
</feature>
<dbReference type="PANTHER" id="PTHR30086:SF20">
    <property type="entry name" value="ARGININE EXPORTER PROTEIN ARGO-RELATED"/>
    <property type="match status" value="1"/>
</dbReference>
<feature type="transmembrane region" description="Helical" evidence="6">
    <location>
        <begin position="6"/>
        <end position="32"/>
    </location>
</feature>
<evidence type="ECO:0000256" key="6">
    <source>
        <dbReference type="SAM" id="Phobius"/>
    </source>
</evidence>
<dbReference type="AlphaFoldDB" id="A0A3B0UN86"/>
<gene>
    <name evidence="7" type="ORF">MNBD_ALPHA11-1762</name>
</gene>
<dbReference type="GO" id="GO:0015171">
    <property type="term" value="F:amino acid transmembrane transporter activity"/>
    <property type="evidence" value="ECO:0007669"/>
    <property type="project" value="TreeGrafter"/>
</dbReference>
<evidence type="ECO:0008006" key="8">
    <source>
        <dbReference type="Google" id="ProtNLM"/>
    </source>
</evidence>
<evidence type="ECO:0000256" key="1">
    <source>
        <dbReference type="ARBA" id="ARBA00004651"/>
    </source>
</evidence>
<feature type="transmembrane region" description="Helical" evidence="6">
    <location>
        <begin position="197"/>
        <end position="219"/>
    </location>
</feature>
<accession>A0A3B0UN86</accession>
<evidence type="ECO:0000313" key="7">
    <source>
        <dbReference type="EMBL" id="VAW21076.1"/>
    </source>
</evidence>
<proteinExistence type="predicted"/>
<dbReference type="PANTHER" id="PTHR30086">
    <property type="entry name" value="ARGININE EXPORTER PROTEIN ARGO"/>
    <property type="match status" value="1"/>
</dbReference>
<sequence length="223" mass="23909">MELETLGLFILTETLLSITPGPAVLLVLGLSVRYGFKIGFGATLGILSVNAVYFTLAALGVGAMILASATLFTAIKWIGAAYLVYLGVMMLRPLFIRFWGKSDSKDEVINVANASMAVADDKKDFRGSFVRGFILQASNPKNIAFFVAILPQFISPEGNVAGQLFILGIVSVLLELPILVVYGLASSKSAKLMKVHVVEWIEGMGGAILIAMGAMLAMYRRTP</sequence>
<evidence type="ECO:0000256" key="2">
    <source>
        <dbReference type="ARBA" id="ARBA00022475"/>
    </source>
</evidence>
<keyword evidence="3 6" id="KW-0812">Transmembrane</keyword>
<dbReference type="Pfam" id="PF01810">
    <property type="entry name" value="LysE"/>
    <property type="match status" value="1"/>
</dbReference>
<feature type="transmembrane region" description="Helical" evidence="6">
    <location>
        <begin position="133"/>
        <end position="154"/>
    </location>
</feature>
<feature type="transmembrane region" description="Helical" evidence="6">
    <location>
        <begin position="74"/>
        <end position="95"/>
    </location>
</feature>
<dbReference type="PIRSF" id="PIRSF006324">
    <property type="entry name" value="LeuE"/>
    <property type="match status" value="1"/>
</dbReference>
<keyword evidence="5 6" id="KW-0472">Membrane</keyword>
<comment type="subcellular location">
    <subcellularLocation>
        <location evidence="1">Cell membrane</location>
        <topology evidence="1">Multi-pass membrane protein</topology>
    </subcellularLocation>
</comment>
<feature type="transmembrane region" description="Helical" evidence="6">
    <location>
        <begin position="160"/>
        <end position="185"/>
    </location>
</feature>
<evidence type="ECO:0000256" key="4">
    <source>
        <dbReference type="ARBA" id="ARBA00022989"/>
    </source>
</evidence>